<dbReference type="InterPro" id="IPR044924">
    <property type="entry name" value="HAD-SF_hydro_IA_REG-2-like_cap"/>
</dbReference>
<dbReference type="Gene3D" id="1.10.150.720">
    <property type="entry name" value="Haloacid dehalogenase-like hydrolase"/>
    <property type="match status" value="1"/>
</dbReference>
<dbReference type="RefSeq" id="WP_051570196.1">
    <property type="nucleotide sequence ID" value="NZ_KK073874.1"/>
</dbReference>
<dbReference type="AlphaFoldDB" id="A0A010YNQ7"/>
<reference evidence="1 2" key="1">
    <citation type="submission" date="2013-07" db="EMBL/GenBank/DDBJ databases">
        <authorList>
            <consortium name="DOE Joint Genome Institute"/>
            <person name="Eisen J."/>
            <person name="Huntemann M."/>
            <person name="Han J."/>
            <person name="Chen A."/>
            <person name="Kyrpides N."/>
            <person name="Mavromatis K."/>
            <person name="Markowitz V."/>
            <person name="Palaniappan K."/>
            <person name="Ivanova N."/>
            <person name="Schaumberg A."/>
            <person name="Pati A."/>
            <person name="Liolios K."/>
            <person name="Nordberg H.P."/>
            <person name="Cantor M.N."/>
            <person name="Hua S.X."/>
            <person name="Woyke T."/>
        </authorList>
    </citation>
    <scope>NUCLEOTIDE SEQUENCE [LARGE SCALE GENOMIC DNA]</scope>
    <source>
        <strain evidence="1 2">DSM 44712</strain>
    </source>
</reference>
<protein>
    <submittedName>
        <fullName evidence="1">Haloacid dehalogenase superfamily protein, subfamily IA, variant 3 with third motif having DD or ED</fullName>
    </submittedName>
</protein>
<sequence length="222" mass="23861">MSEFDAVLFDAGDTLIRLAGSGETLLHRAAADLGMAPLDPGEVADVWKRVLDRSSTAEEMAKGRDLSEDKHHDVWTALYRSAGAEQLAEGLSEKLYARTVAAESWEAFPDTVPTLRALRDRGTKIGIVSDTGFDIRPAMERLGIMAYVDTVVMSFQHGMCKPATPVFLAACDALEVDPARTLFVGDNPLTDSGAIAVGMHAFLLPRPAATGPRGLRHVVSLV</sequence>
<dbReference type="PATRIC" id="fig|927661.3.peg.2877"/>
<dbReference type="PRINTS" id="PR00413">
    <property type="entry name" value="HADHALOGNASE"/>
</dbReference>
<dbReference type="PANTHER" id="PTHR46649:SF4">
    <property type="entry name" value="HALOACID DEHALOGENASE-LIKE HYDROLASE (HAD) SUPERFAMILY PROTEIN"/>
    <property type="match status" value="1"/>
</dbReference>
<comment type="caution">
    <text evidence="1">The sequence shown here is derived from an EMBL/GenBank/DDBJ whole genome shotgun (WGS) entry which is preliminary data.</text>
</comment>
<dbReference type="InterPro" id="IPR006439">
    <property type="entry name" value="HAD-SF_hydro_IA"/>
</dbReference>
<dbReference type="PANTHER" id="PTHR46649">
    <property type="match status" value="1"/>
</dbReference>
<dbReference type="Pfam" id="PF00702">
    <property type="entry name" value="Hydrolase"/>
    <property type="match status" value="1"/>
</dbReference>
<dbReference type="NCBIfam" id="TIGR01509">
    <property type="entry name" value="HAD-SF-IA-v3"/>
    <property type="match status" value="1"/>
</dbReference>
<proteinExistence type="predicted"/>
<dbReference type="SFLD" id="SFLDG01129">
    <property type="entry name" value="C1.5:_HAD__Beta-PGM__Phosphata"/>
    <property type="match status" value="1"/>
</dbReference>
<organism evidence="1 2">
    <name type="scientific">Cryptosporangium arvum DSM 44712</name>
    <dbReference type="NCBI Taxonomy" id="927661"/>
    <lineage>
        <taxon>Bacteria</taxon>
        <taxon>Bacillati</taxon>
        <taxon>Actinomycetota</taxon>
        <taxon>Actinomycetes</taxon>
        <taxon>Cryptosporangiales</taxon>
        <taxon>Cryptosporangiaceae</taxon>
        <taxon>Cryptosporangium</taxon>
    </lineage>
</organism>
<dbReference type="EMBL" id="JFBT01000001">
    <property type="protein sequence ID" value="EXG81795.1"/>
    <property type="molecule type" value="Genomic_DNA"/>
</dbReference>
<evidence type="ECO:0000313" key="1">
    <source>
        <dbReference type="EMBL" id="EXG81795.1"/>
    </source>
</evidence>
<evidence type="ECO:0000313" key="2">
    <source>
        <dbReference type="Proteomes" id="UP000021053"/>
    </source>
</evidence>
<dbReference type="InterPro" id="IPR036412">
    <property type="entry name" value="HAD-like_sf"/>
</dbReference>
<dbReference type="HOGENOM" id="CLU_045011_8_0_11"/>
<accession>A0A010YNQ7</accession>
<gene>
    <name evidence="1" type="ORF">CryarDRAFT_2915</name>
</gene>
<dbReference type="Proteomes" id="UP000021053">
    <property type="component" value="Unassembled WGS sequence"/>
</dbReference>
<dbReference type="SUPFAM" id="SSF56784">
    <property type="entry name" value="HAD-like"/>
    <property type="match status" value="1"/>
</dbReference>
<dbReference type="InterPro" id="IPR023214">
    <property type="entry name" value="HAD_sf"/>
</dbReference>
<name>A0A010YNQ7_9ACTN</name>
<dbReference type="Gene3D" id="3.40.50.1000">
    <property type="entry name" value="HAD superfamily/HAD-like"/>
    <property type="match status" value="1"/>
</dbReference>
<dbReference type="SFLD" id="SFLDS00003">
    <property type="entry name" value="Haloacid_Dehalogenase"/>
    <property type="match status" value="1"/>
</dbReference>
<keyword evidence="2" id="KW-1185">Reference proteome</keyword>